<dbReference type="GO" id="GO:0034039">
    <property type="term" value="F:8-oxo-7,8-dihydroguanine DNA N-glycosylase activity"/>
    <property type="evidence" value="ECO:0007669"/>
    <property type="project" value="TreeGrafter"/>
</dbReference>
<dbReference type="GO" id="GO:0006289">
    <property type="term" value="P:nucleotide-excision repair"/>
    <property type="evidence" value="ECO:0007669"/>
    <property type="project" value="InterPro"/>
</dbReference>
<evidence type="ECO:0000256" key="8">
    <source>
        <dbReference type="ARBA" id="ARBA00023242"/>
    </source>
</evidence>
<dbReference type="FunFam" id="1.10.1670.10:FF:000005">
    <property type="entry name" value="N-glycosylase/DNA lyase OGG1"/>
    <property type="match status" value="1"/>
</dbReference>
<comment type="similarity">
    <text evidence="2">Belongs to the type-1 OGG1 family.</text>
</comment>
<dbReference type="STRING" id="109895.A0A507EA31"/>
<dbReference type="GO" id="GO:0006285">
    <property type="term" value="P:base-excision repair, AP site formation"/>
    <property type="evidence" value="ECO:0007669"/>
    <property type="project" value="UniProtKB-ARBA"/>
</dbReference>
<evidence type="ECO:0000256" key="12">
    <source>
        <dbReference type="ARBA" id="ARBA00044632"/>
    </source>
</evidence>
<keyword evidence="16" id="KW-1185">Reference proteome</keyword>
<dbReference type="GO" id="GO:0140078">
    <property type="term" value="F:class I DNA-(apurinic or apyrimidinic site) endonuclease activity"/>
    <property type="evidence" value="ECO:0007669"/>
    <property type="project" value="UniProtKB-EC"/>
</dbReference>
<dbReference type="Gene3D" id="1.10.340.30">
    <property type="entry name" value="Hypothetical protein, domain 2"/>
    <property type="match status" value="1"/>
</dbReference>
<proteinExistence type="inferred from homology"/>
<evidence type="ECO:0000256" key="3">
    <source>
        <dbReference type="ARBA" id="ARBA00012720"/>
    </source>
</evidence>
<keyword evidence="4" id="KW-0227">DNA damage</keyword>
<dbReference type="InterPro" id="IPR012904">
    <property type="entry name" value="OGG_N"/>
</dbReference>
<evidence type="ECO:0000256" key="4">
    <source>
        <dbReference type="ARBA" id="ARBA00022763"/>
    </source>
</evidence>
<dbReference type="SUPFAM" id="SSF48150">
    <property type="entry name" value="DNA-glycosylase"/>
    <property type="match status" value="1"/>
</dbReference>
<keyword evidence="10" id="KW-0326">Glycosidase</keyword>
<evidence type="ECO:0000256" key="7">
    <source>
        <dbReference type="ARBA" id="ARBA00023239"/>
    </source>
</evidence>
<evidence type="ECO:0000256" key="10">
    <source>
        <dbReference type="ARBA" id="ARBA00023295"/>
    </source>
</evidence>
<accession>A0A507EA31</accession>
<dbReference type="InterPro" id="IPR052054">
    <property type="entry name" value="Oxidative_DNA_repair_enzyme"/>
</dbReference>
<dbReference type="PANTHER" id="PTHR10242">
    <property type="entry name" value="8-OXOGUANINE DNA GLYCOSYLASE"/>
    <property type="match status" value="1"/>
</dbReference>
<feature type="domain" description="HhH-GPD" evidence="14">
    <location>
        <begin position="119"/>
        <end position="296"/>
    </location>
</feature>
<keyword evidence="7" id="KW-0456">Lyase</keyword>
<reference evidence="15 16" key="1">
    <citation type="journal article" date="2019" name="Sci. Rep.">
        <title>Comparative genomics of chytrid fungi reveal insights into the obligate biotrophic and pathogenic lifestyle of Synchytrium endobioticum.</title>
        <authorList>
            <person name="van de Vossenberg B.T.L.H."/>
            <person name="Warris S."/>
            <person name="Nguyen H.D.T."/>
            <person name="van Gent-Pelzer M.P.E."/>
            <person name="Joly D.L."/>
            <person name="van de Geest H.C."/>
            <person name="Bonants P.J.M."/>
            <person name="Smith D.S."/>
            <person name="Levesque C.A."/>
            <person name="van der Lee T.A.J."/>
        </authorList>
    </citation>
    <scope>NUCLEOTIDE SEQUENCE [LARGE SCALE GENOMIC DNA]</scope>
    <source>
        <strain evidence="15 16">CBS 809.83</strain>
    </source>
</reference>
<dbReference type="Gene3D" id="3.30.310.40">
    <property type="match status" value="1"/>
</dbReference>
<evidence type="ECO:0000256" key="2">
    <source>
        <dbReference type="ARBA" id="ARBA00010679"/>
    </source>
</evidence>
<dbReference type="SUPFAM" id="SSF55945">
    <property type="entry name" value="TATA-box binding protein-like"/>
    <property type="match status" value="1"/>
</dbReference>
<dbReference type="CDD" id="cd00056">
    <property type="entry name" value="ENDO3c"/>
    <property type="match status" value="1"/>
</dbReference>
<evidence type="ECO:0000313" key="15">
    <source>
        <dbReference type="EMBL" id="TPX59910.1"/>
    </source>
</evidence>
<dbReference type="Pfam" id="PF00730">
    <property type="entry name" value="HhH-GPD"/>
    <property type="match status" value="1"/>
</dbReference>
<evidence type="ECO:0000256" key="5">
    <source>
        <dbReference type="ARBA" id="ARBA00022801"/>
    </source>
</evidence>
<name>A0A507EA31_9FUNG</name>
<comment type="catalytic activity">
    <reaction evidence="12">
        <text>2'-deoxyribonucleotide-(2'-deoxyribose 5'-phosphate)-2'-deoxyribonucleotide-DNA = a 3'-end 2'-deoxyribonucleotide-(2,3-dehydro-2,3-deoxyribose 5'-phosphate)-DNA + a 5'-end 5'-phospho-2'-deoxyribonucleoside-DNA + H(+)</text>
        <dbReference type="Rhea" id="RHEA:66592"/>
        <dbReference type="Rhea" id="RHEA-COMP:13180"/>
        <dbReference type="Rhea" id="RHEA-COMP:16897"/>
        <dbReference type="Rhea" id="RHEA-COMP:17067"/>
        <dbReference type="ChEBI" id="CHEBI:15378"/>
        <dbReference type="ChEBI" id="CHEBI:136412"/>
        <dbReference type="ChEBI" id="CHEBI:157695"/>
        <dbReference type="ChEBI" id="CHEBI:167181"/>
        <dbReference type="EC" id="4.2.99.18"/>
    </reaction>
</comment>
<comment type="caution">
    <text evidence="15">The sequence shown here is derived from an EMBL/GenBank/DDBJ whole genome shotgun (WGS) entry which is preliminary data.</text>
</comment>
<evidence type="ECO:0000256" key="11">
    <source>
        <dbReference type="ARBA" id="ARBA00025652"/>
    </source>
</evidence>
<dbReference type="InterPro" id="IPR011257">
    <property type="entry name" value="DNA_glycosylase"/>
</dbReference>
<keyword evidence="8" id="KW-0539">Nucleus</keyword>
<organism evidence="15 16">
    <name type="scientific">Powellomyces hirtus</name>
    <dbReference type="NCBI Taxonomy" id="109895"/>
    <lineage>
        <taxon>Eukaryota</taxon>
        <taxon>Fungi</taxon>
        <taxon>Fungi incertae sedis</taxon>
        <taxon>Chytridiomycota</taxon>
        <taxon>Chytridiomycota incertae sedis</taxon>
        <taxon>Chytridiomycetes</taxon>
        <taxon>Spizellomycetales</taxon>
        <taxon>Powellomycetaceae</taxon>
        <taxon>Powellomyces</taxon>
    </lineage>
</organism>
<dbReference type="Pfam" id="PF07934">
    <property type="entry name" value="OGG_N"/>
    <property type="match status" value="1"/>
</dbReference>
<evidence type="ECO:0000256" key="6">
    <source>
        <dbReference type="ARBA" id="ARBA00023204"/>
    </source>
</evidence>
<dbReference type="Proteomes" id="UP000318582">
    <property type="component" value="Unassembled WGS sequence"/>
</dbReference>
<evidence type="ECO:0000256" key="9">
    <source>
        <dbReference type="ARBA" id="ARBA00023268"/>
    </source>
</evidence>
<evidence type="ECO:0000313" key="16">
    <source>
        <dbReference type="Proteomes" id="UP000318582"/>
    </source>
</evidence>
<keyword evidence="9" id="KW-0511">Multifunctional enzyme</keyword>
<dbReference type="EC" id="4.2.99.18" evidence="3"/>
<dbReference type="GO" id="GO:0003684">
    <property type="term" value="F:damaged DNA binding"/>
    <property type="evidence" value="ECO:0007669"/>
    <property type="project" value="InterPro"/>
</dbReference>
<dbReference type="FunFam" id="1.10.340.30:FF:000006">
    <property type="entry name" value="N-glycosylase/DNA lyase isoform X2"/>
    <property type="match status" value="1"/>
</dbReference>
<dbReference type="AlphaFoldDB" id="A0A507EA31"/>
<evidence type="ECO:0000259" key="14">
    <source>
        <dbReference type="SMART" id="SM00478"/>
    </source>
</evidence>
<evidence type="ECO:0000256" key="1">
    <source>
        <dbReference type="ARBA" id="ARBA00004123"/>
    </source>
</evidence>
<dbReference type="InterPro" id="IPR003265">
    <property type="entry name" value="HhH-GPD_domain"/>
</dbReference>
<gene>
    <name evidence="15" type="ORF">PhCBS80983_g02136</name>
</gene>
<comment type="function">
    <text evidence="11">DNA repair enzyme that incises DNA at 8-oxoG residues. Excises 7,8-dihydro-8-oxoguanine and 2,6-diamino-4-hydroxy-5-N-methylformamidopyrimidine (FAPY) from damaged DNA. Has a beta-lyase activity that nicks DNA 3' to the lesion.</text>
</comment>
<dbReference type="SMART" id="SM00478">
    <property type="entry name" value="ENDO3c"/>
    <property type="match status" value="1"/>
</dbReference>
<sequence>MNTWHSLDVPRTELRLNTTLKCGQSFRWRTTGENEWSGVLRDRIITLQQSDHDVLFKADEGSVGATREILKDYFQLEVNLEALYAKWNQDQNFKKKSGEFAGIRILRQDPLENLFAFICSSNNSISRITMMVNKMSERWGTYIGTVEGDSQPYYSFPTLSRLAEDGVESELRNLGFGYRAKYIAQTAKYILQNHDEKWLESLRYVEYAQCREELMKLSGVGPKVADCVCLMSLDKHESIPVDTHVWQIAKRDYKISGLAAAKSMTPKNYLAIGDFFREIFGDYAGWAHSVIFTADLRQFGEKSRQPSLKRRLLGLSRKKQALSRKRGLR</sequence>
<keyword evidence="5" id="KW-0378">Hydrolase</keyword>
<evidence type="ECO:0000256" key="13">
    <source>
        <dbReference type="ARBA" id="ARBA00073127"/>
    </source>
</evidence>
<comment type="subcellular location">
    <subcellularLocation>
        <location evidence="1">Nucleus</location>
    </subcellularLocation>
</comment>
<dbReference type="GO" id="GO:0005634">
    <property type="term" value="C:nucleus"/>
    <property type="evidence" value="ECO:0007669"/>
    <property type="project" value="UniProtKB-SubCell"/>
</dbReference>
<dbReference type="EMBL" id="QEAQ01000020">
    <property type="protein sequence ID" value="TPX59910.1"/>
    <property type="molecule type" value="Genomic_DNA"/>
</dbReference>
<dbReference type="InterPro" id="IPR023170">
    <property type="entry name" value="HhH_base_excis_C"/>
</dbReference>
<dbReference type="Gene3D" id="1.10.1670.10">
    <property type="entry name" value="Helix-hairpin-Helix base-excision DNA repair enzymes (C-terminal)"/>
    <property type="match status" value="1"/>
</dbReference>
<dbReference type="PANTHER" id="PTHR10242:SF2">
    <property type="entry name" value="N-GLYCOSYLASE_DNA LYASE"/>
    <property type="match status" value="1"/>
</dbReference>
<protein>
    <recommendedName>
        <fullName evidence="13">N-glycosylase/DNA lyase</fullName>
        <ecNumber evidence="3">4.2.99.18</ecNumber>
    </recommendedName>
</protein>
<keyword evidence="6" id="KW-0234">DNA repair</keyword>